<accession>A0ABR4CNN7</accession>
<name>A0ABR4CNN7_9HELO</name>
<proteinExistence type="predicted"/>
<dbReference type="EMBL" id="JAZHXI010000005">
    <property type="protein sequence ID" value="KAL2071617.1"/>
    <property type="molecule type" value="Genomic_DNA"/>
</dbReference>
<evidence type="ECO:0000313" key="3">
    <source>
        <dbReference type="Proteomes" id="UP001595075"/>
    </source>
</evidence>
<sequence>MLTCTRSHSCTQSATGIRRYSSGHLVVHYCKAAVQDGLAQHQPRARGRVNQEKSKEVQKDKSHSRLAGWAWVSEGKARSLFRFERMALGAR</sequence>
<dbReference type="Proteomes" id="UP001595075">
    <property type="component" value="Unassembled WGS sequence"/>
</dbReference>
<gene>
    <name evidence="2" type="ORF">VTL71DRAFT_12852</name>
</gene>
<reference evidence="2 3" key="1">
    <citation type="journal article" date="2024" name="Commun. Biol.">
        <title>Comparative genomic analysis of thermophilic fungi reveals convergent evolutionary adaptations and gene losses.</title>
        <authorList>
            <person name="Steindorff A.S."/>
            <person name="Aguilar-Pontes M.V."/>
            <person name="Robinson A.J."/>
            <person name="Andreopoulos B."/>
            <person name="LaButti K."/>
            <person name="Kuo A."/>
            <person name="Mondo S."/>
            <person name="Riley R."/>
            <person name="Otillar R."/>
            <person name="Haridas S."/>
            <person name="Lipzen A."/>
            <person name="Grimwood J."/>
            <person name="Schmutz J."/>
            <person name="Clum A."/>
            <person name="Reid I.D."/>
            <person name="Moisan M.C."/>
            <person name="Butler G."/>
            <person name="Nguyen T.T.M."/>
            <person name="Dewar K."/>
            <person name="Conant G."/>
            <person name="Drula E."/>
            <person name="Henrissat B."/>
            <person name="Hansel C."/>
            <person name="Singer S."/>
            <person name="Hutchinson M.I."/>
            <person name="de Vries R.P."/>
            <person name="Natvig D.O."/>
            <person name="Powell A.J."/>
            <person name="Tsang A."/>
            <person name="Grigoriev I.V."/>
        </authorList>
    </citation>
    <scope>NUCLEOTIDE SEQUENCE [LARGE SCALE GENOMIC DNA]</scope>
    <source>
        <strain evidence="2 3">CBS 494.80</strain>
    </source>
</reference>
<comment type="caution">
    <text evidence="2">The sequence shown here is derived from an EMBL/GenBank/DDBJ whole genome shotgun (WGS) entry which is preliminary data.</text>
</comment>
<feature type="region of interest" description="Disordered" evidence="1">
    <location>
        <begin position="40"/>
        <end position="60"/>
    </location>
</feature>
<organism evidence="2 3">
    <name type="scientific">Oculimacula yallundae</name>
    <dbReference type="NCBI Taxonomy" id="86028"/>
    <lineage>
        <taxon>Eukaryota</taxon>
        <taxon>Fungi</taxon>
        <taxon>Dikarya</taxon>
        <taxon>Ascomycota</taxon>
        <taxon>Pezizomycotina</taxon>
        <taxon>Leotiomycetes</taxon>
        <taxon>Helotiales</taxon>
        <taxon>Ploettnerulaceae</taxon>
        <taxon>Oculimacula</taxon>
    </lineage>
</organism>
<protein>
    <submittedName>
        <fullName evidence="2">Uncharacterized protein</fullName>
    </submittedName>
</protein>
<evidence type="ECO:0000256" key="1">
    <source>
        <dbReference type="SAM" id="MobiDB-lite"/>
    </source>
</evidence>
<feature type="compositionally biased region" description="Basic and acidic residues" evidence="1">
    <location>
        <begin position="49"/>
        <end position="60"/>
    </location>
</feature>
<keyword evidence="3" id="KW-1185">Reference proteome</keyword>
<evidence type="ECO:0000313" key="2">
    <source>
        <dbReference type="EMBL" id="KAL2071617.1"/>
    </source>
</evidence>